<evidence type="ECO:0000256" key="1">
    <source>
        <dbReference type="SAM" id="SignalP"/>
    </source>
</evidence>
<dbReference type="AlphaFoldDB" id="A0A8S0UC28"/>
<dbReference type="EMBL" id="CACTIH010007477">
    <property type="protein sequence ID" value="CAA3014285.1"/>
    <property type="molecule type" value="Genomic_DNA"/>
</dbReference>
<dbReference type="OrthoDB" id="744797at2759"/>
<proteinExistence type="predicted"/>
<dbReference type="PANTHER" id="PTHR47273">
    <property type="entry name" value="EXPRESSED PROTEIN"/>
    <property type="match status" value="1"/>
</dbReference>
<sequence>MTTLFHLCATIMNMMVVLALLGFFCHGTPAAATQQKGVLEFSSREDLETWCGYGEEKLSRVIIGGKILCHASRHDKAPYNSYSASGALVAVRCSKYGKTRKIWAKGITDGYGEFLIERPSHLHAIHDLEKICLVKVFHLPKNSACRQGKREKIELKSTGYGAQVAVKCSANGKTRTIWAKGTTDGYGEFLIELPSHLHAIHDLEKICLVKVFHLPKNSACRQGKREKLELKSTGDGMRTYMTHDIQLMSKLSKAHIYEGPKQDEIVNYLQHNGVRN</sequence>
<evidence type="ECO:0000313" key="3">
    <source>
        <dbReference type="Proteomes" id="UP000594638"/>
    </source>
</evidence>
<dbReference type="Gramene" id="OE9A098874T1">
    <property type="protein sequence ID" value="OE9A098874C1"/>
    <property type="gene ID" value="OE9A098874"/>
</dbReference>
<gene>
    <name evidence="2" type="ORF">OLEA9_A098874</name>
</gene>
<organism evidence="2 3">
    <name type="scientific">Olea europaea subsp. europaea</name>
    <dbReference type="NCBI Taxonomy" id="158383"/>
    <lineage>
        <taxon>Eukaryota</taxon>
        <taxon>Viridiplantae</taxon>
        <taxon>Streptophyta</taxon>
        <taxon>Embryophyta</taxon>
        <taxon>Tracheophyta</taxon>
        <taxon>Spermatophyta</taxon>
        <taxon>Magnoliopsida</taxon>
        <taxon>eudicotyledons</taxon>
        <taxon>Gunneridae</taxon>
        <taxon>Pentapetalae</taxon>
        <taxon>asterids</taxon>
        <taxon>lamiids</taxon>
        <taxon>Lamiales</taxon>
        <taxon>Oleaceae</taxon>
        <taxon>Oleeae</taxon>
        <taxon>Olea</taxon>
    </lineage>
</organism>
<feature type="chain" id="PRO_5035778695" evidence="1">
    <location>
        <begin position="31"/>
        <end position="276"/>
    </location>
</feature>
<dbReference type="Proteomes" id="UP000594638">
    <property type="component" value="Unassembled WGS sequence"/>
</dbReference>
<keyword evidence="3" id="KW-1185">Reference proteome</keyword>
<accession>A0A8S0UC28</accession>
<name>A0A8S0UC28_OLEEU</name>
<reference evidence="2 3" key="1">
    <citation type="submission" date="2019-12" db="EMBL/GenBank/DDBJ databases">
        <authorList>
            <person name="Alioto T."/>
            <person name="Alioto T."/>
            <person name="Gomez Garrido J."/>
        </authorList>
    </citation>
    <scope>NUCLEOTIDE SEQUENCE [LARGE SCALE GENOMIC DNA]</scope>
</reference>
<protein>
    <submittedName>
        <fullName evidence="2">Uncharacterized protein</fullName>
    </submittedName>
</protein>
<keyword evidence="1" id="KW-0732">Signal</keyword>
<comment type="caution">
    <text evidence="2">The sequence shown here is derived from an EMBL/GenBank/DDBJ whole genome shotgun (WGS) entry which is preliminary data.</text>
</comment>
<feature type="signal peptide" evidence="1">
    <location>
        <begin position="1"/>
        <end position="30"/>
    </location>
</feature>
<evidence type="ECO:0000313" key="2">
    <source>
        <dbReference type="EMBL" id="CAA3014285.1"/>
    </source>
</evidence>
<dbReference type="PANTHER" id="PTHR47273:SF6">
    <property type="entry name" value="POLLEN OLE E 1 ALLERGEN AND EXTENSIN FAMILY PROTEIN"/>
    <property type="match status" value="1"/>
</dbReference>
<dbReference type="Pfam" id="PF01190">
    <property type="entry name" value="Pollen_Ole_e_1"/>
    <property type="match status" value="1"/>
</dbReference>